<keyword evidence="5" id="KW-0325">Glycoprotein</keyword>
<keyword evidence="3" id="KW-0106">Calcium</keyword>
<feature type="region of interest" description="Disordered" evidence="6">
    <location>
        <begin position="688"/>
        <end position="709"/>
    </location>
</feature>
<comment type="cofactor">
    <cofactor evidence="1">
        <name>Ca(2+)</name>
        <dbReference type="ChEBI" id="CHEBI:29108"/>
    </cofactor>
</comment>
<dbReference type="InterPro" id="IPR013320">
    <property type="entry name" value="ConA-like_dom_sf"/>
</dbReference>
<dbReference type="PANTHER" id="PTHR19277:SF125">
    <property type="entry name" value="B6"/>
    <property type="match status" value="1"/>
</dbReference>
<dbReference type="SUPFAM" id="SSF49899">
    <property type="entry name" value="Concanavalin A-like lectins/glucanases"/>
    <property type="match status" value="1"/>
</dbReference>
<dbReference type="Gene3D" id="2.60.120.200">
    <property type="match status" value="1"/>
</dbReference>
<evidence type="ECO:0000259" key="8">
    <source>
        <dbReference type="Pfam" id="PF00354"/>
    </source>
</evidence>
<evidence type="ECO:0000256" key="4">
    <source>
        <dbReference type="ARBA" id="ARBA00023157"/>
    </source>
</evidence>
<dbReference type="GeneID" id="135194634"/>
<dbReference type="InterPro" id="IPR001759">
    <property type="entry name" value="PTX_dom"/>
</dbReference>
<organism evidence="9 10">
    <name type="scientific">Vanessa tameamea</name>
    <name type="common">Kamehameha butterfly</name>
    <dbReference type="NCBI Taxonomy" id="334116"/>
    <lineage>
        <taxon>Eukaryota</taxon>
        <taxon>Metazoa</taxon>
        <taxon>Ecdysozoa</taxon>
        <taxon>Arthropoda</taxon>
        <taxon>Hexapoda</taxon>
        <taxon>Insecta</taxon>
        <taxon>Pterygota</taxon>
        <taxon>Neoptera</taxon>
        <taxon>Endopterygota</taxon>
        <taxon>Lepidoptera</taxon>
        <taxon>Glossata</taxon>
        <taxon>Ditrysia</taxon>
        <taxon>Papilionoidea</taxon>
        <taxon>Nymphalidae</taxon>
        <taxon>Nymphalinae</taxon>
        <taxon>Vanessa</taxon>
    </lineage>
</organism>
<dbReference type="RefSeq" id="XP_064076348.1">
    <property type="nucleotide sequence ID" value="XM_064220278.1"/>
</dbReference>
<feature type="compositionally biased region" description="Basic and acidic residues" evidence="6">
    <location>
        <begin position="690"/>
        <end position="709"/>
    </location>
</feature>
<dbReference type="InterPro" id="IPR051360">
    <property type="entry name" value="Neuronal_Pentraxin_Related"/>
</dbReference>
<keyword evidence="7" id="KW-0732">Signal</keyword>
<feature type="chain" id="PRO_5047158789" evidence="7">
    <location>
        <begin position="18"/>
        <end position="853"/>
    </location>
</feature>
<proteinExistence type="predicted"/>
<protein>
    <submittedName>
        <fullName evidence="10">Uncharacterized protein LOC135194634</fullName>
    </submittedName>
</protein>
<evidence type="ECO:0000313" key="10">
    <source>
        <dbReference type="RefSeq" id="XP_064076348.1"/>
    </source>
</evidence>
<evidence type="ECO:0000256" key="3">
    <source>
        <dbReference type="ARBA" id="ARBA00022837"/>
    </source>
</evidence>
<evidence type="ECO:0000256" key="7">
    <source>
        <dbReference type="SAM" id="SignalP"/>
    </source>
</evidence>
<name>A0ABM4AYG6_VANTA</name>
<dbReference type="PANTHER" id="PTHR19277">
    <property type="entry name" value="PENTRAXIN"/>
    <property type="match status" value="1"/>
</dbReference>
<dbReference type="Proteomes" id="UP001652626">
    <property type="component" value="Chromosome Z"/>
</dbReference>
<evidence type="ECO:0000256" key="6">
    <source>
        <dbReference type="SAM" id="MobiDB-lite"/>
    </source>
</evidence>
<evidence type="ECO:0000256" key="2">
    <source>
        <dbReference type="ARBA" id="ARBA00022723"/>
    </source>
</evidence>
<reference evidence="10" key="1">
    <citation type="submission" date="2025-08" db="UniProtKB">
        <authorList>
            <consortium name="RefSeq"/>
        </authorList>
    </citation>
    <scope>IDENTIFICATION</scope>
    <source>
        <tissue evidence="10">Whole body</tissue>
    </source>
</reference>
<keyword evidence="4" id="KW-1015">Disulfide bond</keyword>
<accession>A0ABM4AYG6</accession>
<evidence type="ECO:0000256" key="5">
    <source>
        <dbReference type="ARBA" id="ARBA00023180"/>
    </source>
</evidence>
<keyword evidence="2" id="KW-0479">Metal-binding</keyword>
<feature type="domain" description="Pentraxin (PTX)" evidence="8">
    <location>
        <begin position="36"/>
        <end position="154"/>
    </location>
</feature>
<feature type="signal peptide" evidence="7">
    <location>
        <begin position="1"/>
        <end position="17"/>
    </location>
</feature>
<dbReference type="Pfam" id="PF00354">
    <property type="entry name" value="Pentaxin"/>
    <property type="match status" value="1"/>
</dbReference>
<keyword evidence="9" id="KW-1185">Reference proteome</keyword>
<sequence length="853" mass="97117">MTRIQCLIFAIILSADAINRSVYKIVLSQKGFAQFLQYDLETPPIREFTFCTWLRFFDLSGDQSVFTYIANGNNRVVRLWLDSGGRHIKISMNGRASSSALVDINKNTWRHICLSYQSDFGAWALYVDGRLASCEAAQSLYGFVIPGGGSVIIGYGITDSGIPSGLDGEVFGANMILSSTIERNYTIKRNPEFQQKTFTKNKLLVNNNIKYIVLGNMTRDNMQESAETSNFPLYNTTRSFIKFTTPHSTIEHDVGLDFSPVKIKSTDTSNEKEILDFSLVDKSFKGNGDKVKFWTLMSQTGNSNNFKGRNSKNTELSGSGTQELPAVYETPPPPSSFQGFVRSPVKMRKPLVIPYFELKEYGKVNSAKSISSQNTYGVFDMEKPPPPEKNAKVYGQWTSSQFANSVLSYIKNFNNQQREQRKIPPTIPLIKLSDSFPYASDFKLTKIRPPYKIQRKTIIDKRINKREVKHPEINVEILHDDIRSEILESHAKTQAQDVKIINRGTIKNNKDHRIYRDVDNQLSSEVLKPRPFVAPSKININKFQDRLNRYRNSNLMTILPFLKSTEYFIDGNNKKTSSSNDIYTRSLSNANKWHNVKSFNNDYTPRHINMESDENLVTIDTKGAQANKKYPSLRLKYMPDNHKIVKSFDGDPILNGRTMAIEISNLTNPNADSISILKYNHGFLPSHTKKSPDLGKNVRDKNTSTKNDFHHNVKIGNALNERFIIGNNEEQNQQSFIGGDEKIPDINRYRSDFDRKGENVPPSLGPKICKNAELYDRLFYVQPDGSVDVTQILSPIREKNVGIEFIAQNYKKCSLDESIFKQSSLLYIDWNKTPVRLFGGSYPQKTKDLCGFF</sequence>
<evidence type="ECO:0000256" key="1">
    <source>
        <dbReference type="ARBA" id="ARBA00001913"/>
    </source>
</evidence>
<gene>
    <name evidence="10" type="primary">LOC135194634</name>
</gene>
<evidence type="ECO:0000313" key="9">
    <source>
        <dbReference type="Proteomes" id="UP001652626"/>
    </source>
</evidence>